<dbReference type="Proteomes" id="UP000197277">
    <property type="component" value="Unassembled WGS sequence"/>
</dbReference>
<accession>A0A246FNL5</accession>
<feature type="region of interest" description="Disordered" evidence="2">
    <location>
        <begin position="379"/>
        <end position="425"/>
    </location>
</feature>
<evidence type="ECO:0000313" key="3">
    <source>
        <dbReference type="EMBL" id="OWP64323.1"/>
    </source>
</evidence>
<evidence type="ECO:0000313" key="4">
    <source>
        <dbReference type="Proteomes" id="UP000197277"/>
    </source>
</evidence>
<protein>
    <recommendedName>
        <fullName evidence="5">WG repeat-containing protein</fullName>
    </recommendedName>
</protein>
<dbReference type="EMBL" id="NIRR01000004">
    <property type="protein sequence ID" value="OWP64323.1"/>
    <property type="molecule type" value="Genomic_DNA"/>
</dbReference>
<organism evidence="3 4">
    <name type="scientific">Hymenobacter amundsenii</name>
    <dbReference type="NCBI Taxonomy" id="2006685"/>
    <lineage>
        <taxon>Bacteria</taxon>
        <taxon>Pseudomonadati</taxon>
        <taxon>Bacteroidota</taxon>
        <taxon>Cytophagia</taxon>
        <taxon>Cytophagales</taxon>
        <taxon>Hymenobacteraceae</taxon>
        <taxon>Hymenobacter</taxon>
    </lineage>
</organism>
<reference evidence="3 4" key="1">
    <citation type="submission" date="2017-06" db="EMBL/GenBank/DDBJ databases">
        <title>Hymenobacter amundsenii sp. nov. isolated from regoliths in Antarctica.</title>
        <authorList>
            <person name="Sedlacek I."/>
            <person name="Kralova S."/>
            <person name="Pantucek R."/>
            <person name="Svec P."/>
            <person name="Holochova P."/>
            <person name="Stankova E."/>
            <person name="Vrbovska V."/>
            <person name="Busse H.-J."/>
        </authorList>
    </citation>
    <scope>NUCLEOTIDE SEQUENCE [LARGE SCALE GENOMIC DNA]</scope>
    <source>
        <strain evidence="3 4">CCM 8682</strain>
    </source>
</reference>
<evidence type="ECO:0008006" key="5">
    <source>
        <dbReference type="Google" id="ProtNLM"/>
    </source>
</evidence>
<feature type="coiled-coil region" evidence="1">
    <location>
        <begin position="271"/>
        <end position="378"/>
    </location>
</feature>
<evidence type="ECO:0000256" key="1">
    <source>
        <dbReference type="SAM" id="Coils"/>
    </source>
</evidence>
<comment type="caution">
    <text evidence="3">The sequence shown here is derived from an EMBL/GenBank/DDBJ whole genome shotgun (WGS) entry which is preliminary data.</text>
</comment>
<dbReference type="Pfam" id="PF14903">
    <property type="entry name" value="WG_beta_rep"/>
    <property type="match status" value="2"/>
</dbReference>
<dbReference type="InterPro" id="IPR032774">
    <property type="entry name" value="WG_beta_rep"/>
</dbReference>
<dbReference type="PANTHER" id="PTHR37841">
    <property type="entry name" value="GLR2918 PROTEIN"/>
    <property type="match status" value="1"/>
</dbReference>
<keyword evidence="1" id="KW-0175">Coiled coil</keyword>
<gene>
    <name evidence="3" type="ORF">CDA63_04620</name>
</gene>
<name>A0A246FNL5_9BACT</name>
<dbReference type="AlphaFoldDB" id="A0A246FNL5"/>
<sequence length="682" mass="73355">MRPRRLFMLHQYQPAPFSSPIRQQQFEAVAAALAAEAGAPPSLLLGQVPLPAGEAPLDALLVRPRSLTIVQLLPAGGELEIPDLRVGPWYLDGALLELPTPEADEADNPFARFERQRTALAAALAPHLPAEVANLQFITGLVLFSAPVQFGAGVEARMGAVPAASTFHLLPDPSRFTRRLSQLASPEIDLTPTDFEQVAALLMGVEGLVGPAAAPTLAAAAAPEMAPVASEAEPAGAGEQLRWRAGQLWRWLGAEDMAELDRTSTGYEIDLDTHYQEKQALENLRQQLQQQMQQQLTALEARETDREQRMAELQQQLKAAPVAPEAPDLAARLSAEQQEKQALEAAIGRHRTDLEARNQELGQKIRQLEQLITQLATAPSGATDAAPAAPVLPPASPAPRPVGVAQPAPALPPPAGRLAGWPKGRPSHWARAQVVGRRLAEEARNAIGGRLAALPPRRRYAVLAGGVALVLGLALGVTRCGPEEPLLFEQNGQYGLLRPNGDTLAPARYAHIGEFQAGRAVVEQAGVFGFVAADGTEVIKPAYDALYPYADGYARARAGGLYTFLGEDGEEFSAFYYAARNFSEGHAAVLTARGWHYIQGSEEPTAPVIFQEAYSFDQKLARVKTGGYFTFIGPDYLADTTAGSAPFGRYASATDFDDQGRARVSQQGRTFFIDRQAQEVKE</sequence>
<dbReference type="PANTHER" id="PTHR37841:SF1">
    <property type="entry name" value="DUF3298 DOMAIN-CONTAINING PROTEIN"/>
    <property type="match status" value="1"/>
</dbReference>
<evidence type="ECO:0000256" key="2">
    <source>
        <dbReference type="SAM" id="MobiDB-lite"/>
    </source>
</evidence>
<feature type="compositionally biased region" description="Pro residues" evidence="2">
    <location>
        <begin position="390"/>
        <end position="400"/>
    </location>
</feature>
<feature type="compositionally biased region" description="Low complexity" evidence="2">
    <location>
        <begin position="379"/>
        <end position="389"/>
    </location>
</feature>
<keyword evidence="4" id="KW-1185">Reference proteome</keyword>
<proteinExistence type="predicted"/>